<dbReference type="AlphaFoldDB" id="A0A6G1ELH1"/>
<evidence type="ECO:0000313" key="2">
    <source>
        <dbReference type="Proteomes" id="UP000479710"/>
    </source>
</evidence>
<evidence type="ECO:0008006" key="3">
    <source>
        <dbReference type="Google" id="ProtNLM"/>
    </source>
</evidence>
<proteinExistence type="predicted"/>
<keyword evidence="2" id="KW-1185">Reference proteome</keyword>
<gene>
    <name evidence="1" type="ORF">E2562_015982</name>
</gene>
<organism evidence="1 2">
    <name type="scientific">Oryza meyeriana var. granulata</name>
    <dbReference type="NCBI Taxonomy" id="110450"/>
    <lineage>
        <taxon>Eukaryota</taxon>
        <taxon>Viridiplantae</taxon>
        <taxon>Streptophyta</taxon>
        <taxon>Embryophyta</taxon>
        <taxon>Tracheophyta</taxon>
        <taxon>Spermatophyta</taxon>
        <taxon>Magnoliopsida</taxon>
        <taxon>Liliopsida</taxon>
        <taxon>Poales</taxon>
        <taxon>Poaceae</taxon>
        <taxon>BOP clade</taxon>
        <taxon>Oryzoideae</taxon>
        <taxon>Oryzeae</taxon>
        <taxon>Oryzinae</taxon>
        <taxon>Oryza</taxon>
        <taxon>Oryza meyeriana</taxon>
    </lineage>
</organism>
<name>A0A6G1ELH1_9ORYZ</name>
<comment type="caution">
    <text evidence="1">The sequence shown here is derived from an EMBL/GenBank/DDBJ whole genome shotgun (WGS) entry which is preliminary data.</text>
</comment>
<evidence type="ECO:0000313" key="1">
    <source>
        <dbReference type="EMBL" id="KAF0925274.1"/>
    </source>
</evidence>
<protein>
    <recommendedName>
        <fullName evidence="3">CRC domain-containing protein</fullName>
    </recommendedName>
</protein>
<dbReference type="Proteomes" id="UP000479710">
    <property type="component" value="Unassembled WGS sequence"/>
</dbReference>
<sequence length="60" mass="6662">MNQLALTPTPKRQRVEESADGNGCKHCACKKSRCLKLKMLTILLLQLRLGEVAIARNQVA</sequence>
<dbReference type="EMBL" id="SPHZ02000003">
    <property type="protein sequence ID" value="KAF0925274.1"/>
    <property type="molecule type" value="Genomic_DNA"/>
</dbReference>
<reference evidence="1 2" key="1">
    <citation type="submission" date="2019-11" db="EMBL/GenBank/DDBJ databases">
        <title>Whole genome sequence of Oryza granulata.</title>
        <authorList>
            <person name="Li W."/>
        </authorList>
    </citation>
    <scope>NUCLEOTIDE SEQUENCE [LARGE SCALE GENOMIC DNA]</scope>
    <source>
        <strain evidence="2">cv. Menghai</strain>
        <tissue evidence="1">Leaf</tissue>
    </source>
</reference>
<accession>A0A6G1ELH1</accession>